<dbReference type="SUPFAM" id="SSF50156">
    <property type="entry name" value="PDZ domain-like"/>
    <property type="match status" value="1"/>
</dbReference>
<dbReference type="PANTHER" id="PTHR22939:SF129">
    <property type="entry name" value="SERINE PROTEASE HTRA2, MITOCHONDRIAL"/>
    <property type="match status" value="1"/>
</dbReference>
<dbReference type="InterPro" id="IPR009003">
    <property type="entry name" value="Peptidase_S1_PA"/>
</dbReference>
<keyword evidence="8" id="KW-1185">Reference proteome</keyword>
<keyword evidence="4" id="KW-0720">Serine protease</keyword>
<dbReference type="AlphaFoldDB" id="A0A7M3T6H4"/>
<dbReference type="SMART" id="SM00228">
    <property type="entry name" value="PDZ"/>
    <property type="match status" value="1"/>
</dbReference>
<evidence type="ECO:0000256" key="4">
    <source>
        <dbReference type="ARBA" id="ARBA00022825"/>
    </source>
</evidence>
<name>A0A7M3T6H4_9RHOB</name>
<dbReference type="PROSITE" id="PS50106">
    <property type="entry name" value="PDZ"/>
    <property type="match status" value="1"/>
</dbReference>
<evidence type="ECO:0000256" key="5">
    <source>
        <dbReference type="SAM" id="SignalP"/>
    </source>
</evidence>
<reference evidence="7 8" key="1">
    <citation type="submission" date="2020-02" db="EMBL/GenBank/DDBJ databases">
        <title>complete genome sequence of Rhodobacteraceae bacterium.</title>
        <authorList>
            <person name="Park J."/>
            <person name="Kim Y.-S."/>
            <person name="Kim K.-H."/>
        </authorList>
    </citation>
    <scope>NUCLEOTIDE SEQUENCE [LARGE SCALE GENOMIC DNA]</scope>
    <source>
        <strain evidence="7 8">RR4-56</strain>
    </source>
</reference>
<gene>
    <name evidence="7" type="ORF">G5B40_20415</name>
</gene>
<organism evidence="7 8">
    <name type="scientific">Pikeienuella piscinae</name>
    <dbReference type="NCBI Taxonomy" id="2748098"/>
    <lineage>
        <taxon>Bacteria</taxon>
        <taxon>Pseudomonadati</taxon>
        <taxon>Pseudomonadota</taxon>
        <taxon>Alphaproteobacteria</taxon>
        <taxon>Rhodobacterales</taxon>
        <taxon>Paracoccaceae</taxon>
        <taxon>Pikeienuella</taxon>
    </lineage>
</organism>
<evidence type="ECO:0000256" key="3">
    <source>
        <dbReference type="ARBA" id="ARBA00022801"/>
    </source>
</evidence>
<dbReference type="Gene3D" id="2.40.10.120">
    <property type="match status" value="1"/>
</dbReference>
<feature type="chain" id="PRO_5029686693" evidence="5">
    <location>
        <begin position="20"/>
        <end position="366"/>
    </location>
</feature>
<keyword evidence="2 7" id="KW-0645">Protease</keyword>
<sequence>MRRAAATILVAALAFGAPAAGQQVPQTQAEITLSFSPVVKRTAPAVVNVYTRKMVRRVNPFQGDPFFERFFEEFGPRGGRRSQNSLGSGVIVTEDGYIVTNYHVVAGADEVRVVLNDKREFDADIVFADEQADIAFLRLPGASGLPVLEFRDSDTLEVGDLVLAIGNPFGVGQTVTSGIVSALARSSGSRRSGGIGGYFIQTDAAVNPGNSGGALVDMAGRLVGVNSAILTRSGGSNGIGFAIPANLVRRALMSALDGETSLQRPWAGIIGQSVTADLAEGLGLSAPAGVVIADMHPESPLKEAGLKIGDVIVGFDGHPVSSIEGLSFRMAAVGIGGEAEVEYVRRGVRRTARMPLRRAPKTLRRN</sequence>
<dbReference type="KEGG" id="hdh:G5B40_20415"/>
<dbReference type="Proteomes" id="UP000503336">
    <property type="component" value="Chromosome"/>
</dbReference>
<dbReference type="Gene3D" id="2.30.42.10">
    <property type="match status" value="1"/>
</dbReference>
<comment type="similarity">
    <text evidence="1">Belongs to the peptidase S1C family.</text>
</comment>
<keyword evidence="5" id="KW-0732">Signal</keyword>
<dbReference type="Pfam" id="PF13180">
    <property type="entry name" value="PDZ_2"/>
    <property type="match status" value="1"/>
</dbReference>
<dbReference type="PRINTS" id="PR00834">
    <property type="entry name" value="PROTEASES2C"/>
</dbReference>
<dbReference type="PANTHER" id="PTHR22939">
    <property type="entry name" value="SERINE PROTEASE FAMILY S1C HTRA-RELATED"/>
    <property type="match status" value="1"/>
</dbReference>
<dbReference type="RefSeq" id="WP_165102829.1">
    <property type="nucleotide sequence ID" value="NZ_CP049056.1"/>
</dbReference>
<keyword evidence="3" id="KW-0378">Hydrolase</keyword>
<dbReference type="GO" id="GO:0006515">
    <property type="term" value="P:protein quality control for misfolded or incompletely synthesized proteins"/>
    <property type="evidence" value="ECO:0007669"/>
    <property type="project" value="TreeGrafter"/>
</dbReference>
<dbReference type="EMBL" id="CP049056">
    <property type="protein sequence ID" value="QIE57605.1"/>
    <property type="molecule type" value="Genomic_DNA"/>
</dbReference>
<dbReference type="InterPro" id="IPR001478">
    <property type="entry name" value="PDZ"/>
</dbReference>
<dbReference type="SUPFAM" id="SSF50494">
    <property type="entry name" value="Trypsin-like serine proteases"/>
    <property type="match status" value="1"/>
</dbReference>
<dbReference type="GO" id="GO:0042597">
    <property type="term" value="C:periplasmic space"/>
    <property type="evidence" value="ECO:0007669"/>
    <property type="project" value="TreeGrafter"/>
</dbReference>
<dbReference type="InterPro" id="IPR036034">
    <property type="entry name" value="PDZ_sf"/>
</dbReference>
<dbReference type="Pfam" id="PF13365">
    <property type="entry name" value="Trypsin_2"/>
    <property type="match status" value="1"/>
</dbReference>
<accession>A0A7M3T6H4</accession>
<evidence type="ECO:0000256" key="2">
    <source>
        <dbReference type="ARBA" id="ARBA00022670"/>
    </source>
</evidence>
<feature type="domain" description="PDZ" evidence="6">
    <location>
        <begin position="259"/>
        <end position="327"/>
    </location>
</feature>
<evidence type="ECO:0000313" key="8">
    <source>
        <dbReference type="Proteomes" id="UP000503336"/>
    </source>
</evidence>
<evidence type="ECO:0000259" key="6">
    <source>
        <dbReference type="PROSITE" id="PS50106"/>
    </source>
</evidence>
<feature type="signal peptide" evidence="5">
    <location>
        <begin position="1"/>
        <end position="19"/>
    </location>
</feature>
<protein>
    <submittedName>
        <fullName evidence="7">Trypsin-like serine protease</fullName>
    </submittedName>
</protein>
<dbReference type="InterPro" id="IPR001940">
    <property type="entry name" value="Peptidase_S1C"/>
</dbReference>
<evidence type="ECO:0000256" key="1">
    <source>
        <dbReference type="ARBA" id="ARBA00010541"/>
    </source>
</evidence>
<proteinExistence type="inferred from homology"/>
<dbReference type="GO" id="GO:0004252">
    <property type="term" value="F:serine-type endopeptidase activity"/>
    <property type="evidence" value="ECO:0007669"/>
    <property type="project" value="InterPro"/>
</dbReference>
<evidence type="ECO:0000313" key="7">
    <source>
        <dbReference type="EMBL" id="QIE57605.1"/>
    </source>
</evidence>